<proteinExistence type="predicted"/>
<keyword evidence="1" id="KW-0547">Nucleotide-binding</keyword>
<keyword evidence="6" id="KW-0804">Transcription</keyword>
<keyword evidence="2" id="KW-0067">ATP-binding</keyword>
<dbReference type="GO" id="GO:0005524">
    <property type="term" value="F:ATP binding"/>
    <property type="evidence" value="ECO:0007669"/>
    <property type="project" value="UniProtKB-KW"/>
</dbReference>
<sequence length="170" mass="19116">EGRFREDLYYRLNVFPITIPPLRERGGDIVALADHFVARFSADMGIAVHRISTPALNMLTCYHWPGNVRELENVIERAMLLAEDGVIHGYNLPPSLQSPVVAEVSGEGSLEMRLNAIEYEMIVEALKVHQGNMTAAATQLGLTRRTLGLRMEKYKLDHHDFRGSAKREAC</sequence>
<dbReference type="RefSeq" id="WP_330997928.1">
    <property type="nucleotide sequence ID" value="NZ_SSOD01000026.1"/>
</dbReference>
<dbReference type="Gene3D" id="1.10.10.60">
    <property type="entry name" value="Homeodomain-like"/>
    <property type="match status" value="1"/>
</dbReference>
<dbReference type="InterPro" id="IPR058031">
    <property type="entry name" value="AAA_lid_NorR"/>
</dbReference>
<dbReference type="Proteomes" id="UP000307956">
    <property type="component" value="Unassembled WGS sequence"/>
</dbReference>
<dbReference type="InterPro" id="IPR002078">
    <property type="entry name" value="Sigma_54_int"/>
</dbReference>
<dbReference type="InterPro" id="IPR009057">
    <property type="entry name" value="Homeodomain-like_sf"/>
</dbReference>
<keyword evidence="5" id="KW-0010">Activator</keyword>
<dbReference type="PRINTS" id="PR01590">
    <property type="entry name" value="HTHFIS"/>
</dbReference>
<evidence type="ECO:0000256" key="4">
    <source>
        <dbReference type="ARBA" id="ARBA00023125"/>
    </source>
</evidence>
<accession>A0A4S4AAG5</accession>
<dbReference type="SUPFAM" id="SSF52540">
    <property type="entry name" value="P-loop containing nucleoside triphosphate hydrolases"/>
    <property type="match status" value="1"/>
</dbReference>
<dbReference type="PROSITE" id="PS50045">
    <property type="entry name" value="SIGMA54_INTERACT_4"/>
    <property type="match status" value="1"/>
</dbReference>
<evidence type="ECO:0000256" key="5">
    <source>
        <dbReference type="ARBA" id="ARBA00023159"/>
    </source>
</evidence>
<feature type="non-terminal residue" evidence="8">
    <location>
        <position position="1"/>
    </location>
</feature>
<dbReference type="Gene3D" id="3.40.50.300">
    <property type="entry name" value="P-loop containing nucleotide triphosphate hydrolases"/>
    <property type="match status" value="1"/>
</dbReference>
<comment type="caution">
    <text evidence="8">The sequence shown here is derived from an EMBL/GenBank/DDBJ whole genome shotgun (WGS) entry which is preliminary data.</text>
</comment>
<dbReference type="Pfam" id="PF25601">
    <property type="entry name" value="AAA_lid_14"/>
    <property type="match status" value="1"/>
</dbReference>
<protein>
    <submittedName>
        <fullName evidence="8">AAA family ATPase</fullName>
    </submittedName>
</protein>
<dbReference type="PROSITE" id="PS00688">
    <property type="entry name" value="SIGMA54_INTERACT_3"/>
    <property type="match status" value="1"/>
</dbReference>
<dbReference type="InterPro" id="IPR002197">
    <property type="entry name" value="HTH_Fis"/>
</dbReference>
<dbReference type="EMBL" id="SSOD01000026">
    <property type="protein sequence ID" value="THF55133.1"/>
    <property type="molecule type" value="Genomic_DNA"/>
</dbReference>
<dbReference type="Gene3D" id="1.10.8.60">
    <property type="match status" value="1"/>
</dbReference>
<dbReference type="InterPro" id="IPR025944">
    <property type="entry name" value="Sigma_54_int_dom_CS"/>
</dbReference>
<dbReference type="GO" id="GO:0043565">
    <property type="term" value="F:sequence-specific DNA binding"/>
    <property type="evidence" value="ECO:0007669"/>
    <property type="project" value="InterPro"/>
</dbReference>
<keyword evidence="9" id="KW-1185">Reference proteome</keyword>
<evidence type="ECO:0000256" key="6">
    <source>
        <dbReference type="ARBA" id="ARBA00023163"/>
    </source>
</evidence>
<evidence type="ECO:0000313" key="9">
    <source>
        <dbReference type="Proteomes" id="UP000307956"/>
    </source>
</evidence>
<dbReference type="Pfam" id="PF02954">
    <property type="entry name" value="HTH_8"/>
    <property type="match status" value="1"/>
</dbReference>
<name>A0A4S4AAG5_9RHOO</name>
<organism evidence="8 9">
    <name type="scientific">Pseudothauera rhizosphaerae</name>
    <dbReference type="NCBI Taxonomy" id="2565932"/>
    <lineage>
        <taxon>Bacteria</taxon>
        <taxon>Pseudomonadati</taxon>
        <taxon>Pseudomonadota</taxon>
        <taxon>Betaproteobacteria</taxon>
        <taxon>Rhodocyclales</taxon>
        <taxon>Zoogloeaceae</taxon>
        <taxon>Pseudothauera</taxon>
    </lineage>
</organism>
<dbReference type="GO" id="GO:0006355">
    <property type="term" value="P:regulation of DNA-templated transcription"/>
    <property type="evidence" value="ECO:0007669"/>
    <property type="project" value="InterPro"/>
</dbReference>
<feature type="domain" description="Sigma-54 factor interaction" evidence="7">
    <location>
        <begin position="1"/>
        <end position="80"/>
    </location>
</feature>
<reference evidence="8 9" key="1">
    <citation type="submission" date="2019-04" db="EMBL/GenBank/DDBJ databases">
        <title>Azoarcus rhizosphaerae sp. nov. isolated from rhizosphere of Ficus religiosa.</title>
        <authorList>
            <person name="Lin S.-Y."/>
            <person name="Hameed A."/>
            <person name="Hsu Y.-H."/>
            <person name="Young C.-C."/>
        </authorList>
    </citation>
    <scope>NUCLEOTIDE SEQUENCE [LARGE SCALE GENOMIC DNA]</scope>
    <source>
        <strain evidence="8 9">CC-YHH848</strain>
    </source>
</reference>
<dbReference type="FunFam" id="1.10.8.60:FF:000014">
    <property type="entry name" value="DNA-binding transcriptional regulator NtrC"/>
    <property type="match status" value="1"/>
</dbReference>
<dbReference type="SUPFAM" id="SSF46689">
    <property type="entry name" value="Homeodomain-like"/>
    <property type="match status" value="1"/>
</dbReference>
<evidence type="ECO:0000313" key="8">
    <source>
        <dbReference type="EMBL" id="THF55133.1"/>
    </source>
</evidence>
<keyword evidence="3" id="KW-0805">Transcription regulation</keyword>
<dbReference type="PANTHER" id="PTHR32071">
    <property type="entry name" value="TRANSCRIPTIONAL REGULATORY PROTEIN"/>
    <property type="match status" value="1"/>
</dbReference>
<gene>
    <name evidence="8" type="ORF">E6O51_21050</name>
</gene>
<keyword evidence="4" id="KW-0238">DNA-binding</keyword>
<evidence type="ECO:0000256" key="1">
    <source>
        <dbReference type="ARBA" id="ARBA00022741"/>
    </source>
</evidence>
<evidence type="ECO:0000259" key="7">
    <source>
        <dbReference type="PROSITE" id="PS50045"/>
    </source>
</evidence>
<dbReference type="InterPro" id="IPR027417">
    <property type="entry name" value="P-loop_NTPase"/>
</dbReference>
<evidence type="ECO:0000256" key="2">
    <source>
        <dbReference type="ARBA" id="ARBA00022840"/>
    </source>
</evidence>
<dbReference type="AlphaFoldDB" id="A0A4S4AAG5"/>
<evidence type="ECO:0000256" key="3">
    <source>
        <dbReference type="ARBA" id="ARBA00023015"/>
    </source>
</evidence>